<feature type="transmembrane region" description="Helical" evidence="1">
    <location>
        <begin position="128"/>
        <end position="149"/>
    </location>
</feature>
<dbReference type="eggNOG" id="ENOG502ZXNH">
    <property type="taxonomic scope" value="Bacteria"/>
</dbReference>
<feature type="transmembrane region" description="Helical" evidence="1">
    <location>
        <begin position="41"/>
        <end position="59"/>
    </location>
</feature>
<keyword evidence="1" id="KW-0472">Membrane</keyword>
<protein>
    <submittedName>
        <fullName evidence="2">Uncharacterized protein</fullName>
    </submittedName>
</protein>
<dbReference type="EMBL" id="CP002390">
    <property type="protein sequence ID" value="EFE28546.1"/>
    <property type="molecule type" value="Genomic_DNA"/>
</dbReference>
<name>D6GSA5_FILAD</name>
<feature type="transmembrane region" description="Helical" evidence="1">
    <location>
        <begin position="66"/>
        <end position="84"/>
    </location>
</feature>
<organism evidence="2 3">
    <name type="scientific">Filifactor alocis (strain ATCC 35896 / CCUG 47790 / D40 B5)</name>
    <name type="common">Fusobacterium alocis</name>
    <dbReference type="NCBI Taxonomy" id="546269"/>
    <lineage>
        <taxon>Bacteria</taxon>
        <taxon>Bacillati</taxon>
        <taxon>Bacillota</taxon>
        <taxon>Clostridia</taxon>
        <taxon>Peptostreptococcales</taxon>
        <taxon>Filifactoraceae</taxon>
        <taxon>Filifactor</taxon>
    </lineage>
</organism>
<dbReference type="KEGG" id="faa:HMPREF0389_00462"/>
<reference evidence="3" key="1">
    <citation type="submission" date="2010-12" db="EMBL/GenBank/DDBJ databases">
        <title>The genome sequence of Filifactor alocis strain ATCC 35896.</title>
        <authorList>
            <consortium name="The Broad Institute Genome Sequencing Platform"/>
            <person name="Ward D."/>
            <person name="Earl A."/>
            <person name="Feldgarden M."/>
            <person name="Young S.K."/>
            <person name="Gargeya S."/>
            <person name="Zeng Q."/>
            <person name="Alvarado L."/>
            <person name="Berlin A."/>
            <person name="Bochicchio J."/>
            <person name="Chapman S.B."/>
            <person name="Chen Z."/>
            <person name="Freedman E."/>
            <person name="Gellesch M."/>
            <person name="Goldberg J."/>
            <person name="Griggs A."/>
            <person name="Gujja S."/>
            <person name="Heilman E."/>
            <person name="Heiman D."/>
            <person name="Howarth C."/>
            <person name="Mehta T."/>
            <person name="Neiman D."/>
            <person name="Pearson M."/>
            <person name="Roberts A."/>
            <person name="Saif S."/>
            <person name="Shea T."/>
            <person name="Shenoy N."/>
            <person name="Sisk P."/>
            <person name="Stolte C."/>
            <person name="Sykes S."/>
            <person name="White J."/>
            <person name="Yandava C."/>
            <person name="Izard J."/>
            <person name="Blanton J.M."/>
            <person name="Baranova O.V."/>
            <person name="Tanner A.C."/>
            <person name="Dewhirst F.E."/>
            <person name="Haas B."/>
            <person name="Nusbaum C."/>
            <person name="Birren B."/>
        </authorList>
    </citation>
    <scope>NUCLEOTIDE SEQUENCE [LARGE SCALE GENOMIC DNA]</scope>
    <source>
        <strain evidence="3">ATCC 35896 / D40 B5</strain>
    </source>
</reference>
<feature type="transmembrane region" description="Helical" evidence="1">
    <location>
        <begin position="7"/>
        <end position="29"/>
    </location>
</feature>
<keyword evidence="1" id="KW-0812">Transmembrane</keyword>
<keyword evidence="3" id="KW-1185">Reference proteome</keyword>
<proteinExistence type="predicted"/>
<keyword evidence="1" id="KW-1133">Transmembrane helix</keyword>
<dbReference type="Proteomes" id="UP000007468">
    <property type="component" value="Chromosome"/>
</dbReference>
<sequence length="167" mass="19698">MAEKQQVLLNVLKATIYYFLVAICSNFILRSIYLYKVFPEVMYLFWILFISLGSTMHFVNNQIQRLISVSVPFLLNLIFIVYALSVSGNFPHLLSDGELYSWNYLHYLNLHFLLSPILMLKSMYYFRYLVILITPSILLYLGMSLSNILKCRYQDKINSISFKKMDD</sequence>
<evidence type="ECO:0000313" key="2">
    <source>
        <dbReference type="EMBL" id="EFE28546.1"/>
    </source>
</evidence>
<evidence type="ECO:0000313" key="3">
    <source>
        <dbReference type="Proteomes" id="UP000007468"/>
    </source>
</evidence>
<dbReference type="AlphaFoldDB" id="D6GSA5"/>
<dbReference type="STRING" id="546269.HMPREF0389_00462"/>
<accession>D6GSA5</accession>
<gene>
    <name evidence="2" type="ordered locus">HMPREF0389_00462</name>
</gene>
<dbReference type="RefSeq" id="WP_014261850.1">
    <property type="nucleotide sequence ID" value="NC_016630.1"/>
</dbReference>
<evidence type="ECO:0000256" key="1">
    <source>
        <dbReference type="SAM" id="Phobius"/>
    </source>
</evidence>